<protein>
    <recommendedName>
        <fullName evidence="10">Cytochrome P450</fullName>
    </recommendedName>
</protein>
<evidence type="ECO:0000256" key="4">
    <source>
        <dbReference type="ARBA" id="ARBA00023002"/>
    </source>
</evidence>
<name>G9QLE9_9BACI</name>
<organism evidence="8 9">
    <name type="scientific">Bacillus smithii 7_3_47FAA</name>
    <dbReference type="NCBI Taxonomy" id="665952"/>
    <lineage>
        <taxon>Bacteria</taxon>
        <taxon>Bacillati</taxon>
        <taxon>Bacillota</taxon>
        <taxon>Bacilli</taxon>
        <taxon>Bacillales</taxon>
        <taxon>Bacillaceae</taxon>
        <taxon>Bacillus</taxon>
    </lineage>
</organism>
<dbReference type="InterPro" id="IPR036396">
    <property type="entry name" value="Cyt_P450_sf"/>
</dbReference>
<keyword evidence="6 7" id="KW-0503">Monooxygenase</keyword>
<evidence type="ECO:0000313" key="8">
    <source>
        <dbReference type="EMBL" id="EHL78009.1"/>
    </source>
</evidence>
<dbReference type="PROSITE" id="PS00086">
    <property type="entry name" value="CYTOCHROME_P450"/>
    <property type="match status" value="1"/>
</dbReference>
<dbReference type="GO" id="GO:0004497">
    <property type="term" value="F:monooxygenase activity"/>
    <property type="evidence" value="ECO:0007669"/>
    <property type="project" value="UniProtKB-KW"/>
</dbReference>
<dbReference type="Proteomes" id="UP000011747">
    <property type="component" value="Unassembled WGS sequence"/>
</dbReference>
<dbReference type="CDD" id="cd11032">
    <property type="entry name" value="P450_EryK-like"/>
    <property type="match status" value="1"/>
</dbReference>
<comment type="similarity">
    <text evidence="1 7">Belongs to the cytochrome P450 family.</text>
</comment>
<dbReference type="PATRIC" id="fig|665952.3.peg.1875"/>
<keyword evidence="5 7" id="KW-0408">Iron</keyword>
<evidence type="ECO:0000256" key="5">
    <source>
        <dbReference type="ARBA" id="ARBA00023004"/>
    </source>
</evidence>
<keyword evidence="4 7" id="KW-0560">Oxidoreductase</keyword>
<reference evidence="8 9" key="1">
    <citation type="submission" date="2011-09" db="EMBL/GenBank/DDBJ databases">
        <title>The Genome Sequence of Bacillus smithii 7_3_47FAA.</title>
        <authorList>
            <consortium name="The Broad Institute Genome Sequencing Platform"/>
            <person name="Earl A."/>
            <person name="Ward D."/>
            <person name="Feldgarden M."/>
            <person name="Gevers D."/>
            <person name="Daigneault M."/>
            <person name="Strauss J."/>
            <person name="Allen-Vercoe E."/>
            <person name="Young S.K."/>
            <person name="Zeng Q."/>
            <person name="Gargeya S."/>
            <person name="Fitzgerald M."/>
            <person name="Haas B."/>
            <person name="Abouelleil A."/>
            <person name="Alvarado L."/>
            <person name="Arachchi H.M."/>
            <person name="Berlin A."/>
            <person name="Brown A."/>
            <person name="Chapman S.B."/>
            <person name="Chen Z."/>
            <person name="Dunbar C."/>
            <person name="Freedman E."/>
            <person name="Gearin G."/>
            <person name="Goldberg J."/>
            <person name="Griggs A."/>
            <person name="Gujja S."/>
            <person name="Heiman D."/>
            <person name="Howarth C."/>
            <person name="Larson L."/>
            <person name="Lui A."/>
            <person name="MacDonald P.J.P."/>
            <person name="Montmayeur A."/>
            <person name="Murphy C."/>
            <person name="Neiman D."/>
            <person name="Pearson M."/>
            <person name="Priest M."/>
            <person name="Roberts A."/>
            <person name="Saif S."/>
            <person name="Shea T."/>
            <person name="Shenoy N."/>
            <person name="Sisk P."/>
            <person name="Stolte C."/>
            <person name="Sykes S."/>
            <person name="Wortman J."/>
            <person name="Nusbaum C."/>
            <person name="Birren B."/>
        </authorList>
    </citation>
    <scope>NUCLEOTIDE SEQUENCE [LARGE SCALE GENOMIC DNA]</scope>
    <source>
        <strain evidence="8 9">7_3_47FAA</strain>
    </source>
</reference>
<dbReference type="HOGENOM" id="CLU_033716_5_0_9"/>
<evidence type="ECO:0000256" key="2">
    <source>
        <dbReference type="ARBA" id="ARBA00022617"/>
    </source>
</evidence>
<dbReference type="SMR" id="G9QLE9"/>
<dbReference type="InterPro" id="IPR017972">
    <property type="entry name" value="Cyt_P450_CS"/>
</dbReference>
<evidence type="ECO:0000256" key="1">
    <source>
        <dbReference type="ARBA" id="ARBA00010617"/>
    </source>
</evidence>
<accession>G9QLE9</accession>
<evidence type="ECO:0000256" key="7">
    <source>
        <dbReference type="RuleBase" id="RU000461"/>
    </source>
</evidence>
<dbReference type="PRINTS" id="PR00359">
    <property type="entry name" value="BP450"/>
</dbReference>
<keyword evidence="3 7" id="KW-0479">Metal-binding</keyword>
<dbReference type="PANTHER" id="PTHR46696">
    <property type="entry name" value="P450, PUTATIVE (EUROFUNG)-RELATED"/>
    <property type="match status" value="1"/>
</dbReference>
<dbReference type="PRINTS" id="PR00385">
    <property type="entry name" value="P450"/>
</dbReference>
<dbReference type="PANTHER" id="PTHR46696:SF1">
    <property type="entry name" value="CYTOCHROME P450 YJIB-RELATED"/>
    <property type="match status" value="1"/>
</dbReference>
<comment type="caution">
    <text evidence="8">The sequence shown here is derived from an EMBL/GenBank/DDBJ whole genome shotgun (WGS) entry which is preliminary data.</text>
</comment>
<dbReference type="InterPro" id="IPR001128">
    <property type="entry name" value="Cyt_P450"/>
</dbReference>
<dbReference type="FunFam" id="1.10.630.10:FF:000018">
    <property type="entry name" value="Cytochrome P450 monooxygenase"/>
    <property type="match status" value="1"/>
</dbReference>
<dbReference type="Gene3D" id="1.10.630.10">
    <property type="entry name" value="Cytochrome P450"/>
    <property type="match status" value="1"/>
</dbReference>
<sequence>MDPPKHTKMRNLINKTFTPKAVNELSQRIQDVTTSLLDQAKEKETLEMIHDFAAPLPVIIIAELLGVPAKYRELFKNYSDILVSGAEDDSDEAFNMMMKRRREGAKFLNDYFKEIIQERQKNPKDDLISLLLAAEVDGERLKEEELLGFCILLLVAGNETTTNLIVNAVRYMVEDTNTQETVRKNLSLVPNLIEETLRFYPPIQAIGRTATADVEIGGHTIRKGSQVISWVAAANRDEQKFEQPDRFMLERHPNPHLGFGYGIHFCLGAPLARLEAKVALSVLLTTFSKLELAKHTELEPIQSPFVFGVKSFPIQFSL</sequence>
<dbReference type="Pfam" id="PF00067">
    <property type="entry name" value="p450"/>
    <property type="match status" value="1"/>
</dbReference>
<evidence type="ECO:0000256" key="6">
    <source>
        <dbReference type="ARBA" id="ARBA00023033"/>
    </source>
</evidence>
<dbReference type="GO" id="GO:0005506">
    <property type="term" value="F:iron ion binding"/>
    <property type="evidence" value="ECO:0007669"/>
    <property type="project" value="InterPro"/>
</dbReference>
<dbReference type="GO" id="GO:0020037">
    <property type="term" value="F:heme binding"/>
    <property type="evidence" value="ECO:0007669"/>
    <property type="project" value="InterPro"/>
</dbReference>
<keyword evidence="9" id="KW-1185">Reference proteome</keyword>
<evidence type="ECO:0000313" key="9">
    <source>
        <dbReference type="Proteomes" id="UP000011747"/>
    </source>
</evidence>
<dbReference type="InterPro" id="IPR002397">
    <property type="entry name" value="Cyt_P450_B"/>
</dbReference>
<dbReference type="EMBL" id="ACWF01000099">
    <property type="protein sequence ID" value="EHL78009.1"/>
    <property type="molecule type" value="Genomic_DNA"/>
</dbReference>
<evidence type="ECO:0000256" key="3">
    <source>
        <dbReference type="ARBA" id="ARBA00022723"/>
    </source>
</evidence>
<dbReference type="SUPFAM" id="SSF48264">
    <property type="entry name" value="Cytochrome P450"/>
    <property type="match status" value="1"/>
</dbReference>
<dbReference type="GO" id="GO:0016705">
    <property type="term" value="F:oxidoreductase activity, acting on paired donors, with incorporation or reduction of molecular oxygen"/>
    <property type="evidence" value="ECO:0007669"/>
    <property type="project" value="InterPro"/>
</dbReference>
<keyword evidence="2 7" id="KW-0349">Heme</keyword>
<proteinExistence type="inferred from homology"/>
<evidence type="ECO:0008006" key="10">
    <source>
        <dbReference type="Google" id="ProtNLM"/>
    </source>
</evidence>
<dbReference type="AlphaFoldDB" id="G9QLE9"/>
<gene>
    <name evidence="8" type="ORF">HMPREF1015_02604</name>
</gene>